<gene>
    <name evidence="2" type="ORF">FJZ47_03840</name>
</gene>
<dbReference type="EMBL" id="VGLS01000071">
    <property type="protein sequence ID" value="MBM3222922.1"/>
    <property type="molecule type" value="Genomic_DNA"/>
</dbReference>
<dbReference type="Pfam" id="PF05685">
    <property type="entry name" value="Uma2"/>
    <property type="match status" value="1"/>
</dbReference>
<dbReference type="PANTHER" id="PTHR34107">
    <property type="entry name" value="SLL0198 PROTEIN-RELATED"/>
    <property type="match status" value="1"/>
</dbReference>
<comment type="caution">
    <text evidence="2">The sequence shown here is derived from an EMBL/GenBank/DDBJ whole genome shotgun (WGS) entry which is preliminary data.</text>
</comment>
<keyword evidence="2" id="KW-0540">Nuclease</keyword>
<reference evidence="2" key="1">
    <citation type="submission" date="2019-03" db="EMBL/GenBank/DDBJ databases">
        <title>Lake Tanganyika Metagenome-Assembled Genomes (MAGs).</title>
        <authorList>
            <person name="Tran P."/>
        </authorList>
    </citation>
    <scope>NUCLEOTIDE SEQUENCE</scope>
    <source>
        <strain evidence="2">K_DeepCast_65m_m2_066</strain>
    </source>
</reference>
<dbReference type="InterPro" id="IPR008538">
    <property type="entry name" value="Uma2"/>
</dbReference>
<proteinExistence type="predicted"/>
<dbReference type="CDD" id="cd06260">
    <property type="entry name" value="DUF820-like"/>
    <property type="match status" value="1"/>
</dbReference>
<protein>
    <submittedName>
        <fullName evidence="2">Uma2 family endonuclease</fullName>
    </submittedName>
</protein>
<dbReference type="SUPFAM" id="SSF52980">
    <property type="entry name" value="Restriction endonuclease-like"/>
    <property type="match status" value="1"/>
</dbReference>
<dbReference type="InterPro" id="IPR012296">
    <property type="entry name" value="Nuclease_put_TT1808"/>
</dbReference>
<dbReference type="AlphaFoldDB" id="A0A937W078"/>
<dbReference type="InterPro" id="IPR011335">
    <property type="entry name" value="Restrct_endonuc-II-like"/>
</dbReference>
<dbReference type="Gene3D" id="3.90.1570.10">
    <property type="entry name" value="tt1808, chain A"/>
    <property type="match status" value="1"/>
</dbReference>
<evidence type="ECO:0000313" key="3">
    <source>
        <dbReference type="Proteomes" id="UP000712673"/>
    </source>
</evidence>
<keyword evidence="2" id="KW-0378">Hydrolase</keyword>
<feature type="domain" description="Putative restriction endonuclease" evidence="1">
    <location>
        <begin position="42"/>
        <end position="212"/>
    </location>
</feature>
<accession>A0A937W078</accession>
<dbReference type="GO" id="GO:0004519">
    <property type="term" value="F:endonuclease activity"/>
    <property type="evidence" value="ECO:0007669"/>
    <property type="project" value="UniProtKB-KW"/>
</dbReference>
<name>A0A937W078_UNCTE</name>
<evidence type="ECO:0000259" key="1">
    <source>
        <dbReference type="Pfam" id="PF05685"/>
    </source>
</evidence>
<dbReference type="Proteomes" id="UP000712673">
    <property type="component" value="Unassembled WGS sequence"/>
</dbReference>
<keyword evidence="2" id="KW-0255">Endonuclease</keyword>
<evidence type="ECO:0000313" key="2">
    <source>
        <dbReference type="EMBL" id="MBM3222922.1"/>
    </source>
</evidence>
<sequence length="217" mass="24244">MAVLLDPAAVVETEPDRDLSQVAPSFRLVLRGGPLFQRLSAKDFYDLCQANPDWRLECSAIGELIVMAPTGGESGRRNANITIHVGMWNLAERTGIICDSSTLFVLPNGAKRSPDVSWVRRARWEALTPEQHELLPPLCPDFVVELRARTDRLAVLQAKMQEYLDNGTQLGWLIDPYARQVYVYRPGQAPECLEDPATLSGDPLLPGFIYAVRQLWA</sequence>
<dbReference type="PANTHER" id="PTHR34107:SF6">
    <property type="entry name" value="SLR0981 PROTEIN"/>
    <property type="match status" value="1"/>
</dbReference>
<organism evidence="2 3">
    <name type="scientific">Tectimicrobiota bacterium</name>
    <dbReference type="NCBI Taxonomy" id="2528274"/>
    <lineage>
        <taxon>Bacteria</taxon>
        <taxon>Pseudomonadati</taxon>
        <taxon>Nitrospinota/Tectimicrobiota group</taxon>
        <taxon>Candidatus Tectimicrobiota</taxon>
    </lineage>
</organism>